<dbReference type="GO" id="GO:2001295">
    <property type="term" value="P:malonyl-CoA biosynthetic process"/>
    <property type="evidence" value="ECO:0007669"/>
    <property type="project" value="UniProtKB-UniPathway"/>
</dbReference>
<dbReference type="InterPro" id="IPR013815">
    <property type="entry name" value="ATP_grasp_subdomain_1"/>
</dbReference>
<feature type="domain" description="Lipoyl-binding" evidence="16">
    <location>
        <begin position="343"/>
        <end position="418"/>
    </location>
</feature>
<keyword evidence="8" id="KW-0511">Multifunctional enzyme</keyword>
<evidence type="ECO:0000256" key="8">
    <source>
        <dbReference type="ARBA" id="ARBA00023268"/>
    </source>
</evidence>
<feature type="domain" description="Biotin carboxylation" evidence="18">
    <location>
        <begin position="1"/>
        <end position="330"/>
    </location>
</feature>
<organism evidence="21">
    <name type="scientific">Alexandrium catenella</name>
    <name type="common">Red tide dinoflagellate</name>
    <name type="synonym">Gonyaulax catenella</name>
    <dbReference type="NCBI Taxonomy" id="2925"/>
    <lineage>
        <taxon>Eukaryota</taxon>
        <taxon>Sar</taxon>
        <taxon>Alveolata</taxon>
        <taxon>Dinophyceae</taxon>
        <taxon>Gonyaulacales</taxon>
        <taxon>Pyrocystaceae</taxon>
        <taxon>Alexandrium</taxon>
    </lineage>
</organism>
<proteinExistence type="inferred from homology"/>
<dbReference type="InterPro" id="IPR045190">
    <property type="entry name" value="MCCB/AccD1-like"/>
</dbReference>
<dbReference type="GO" id="GO:1905202">
    <property type="term" value="C:methylcrotonoyl-CoA carboxylase complex"/>
    <property type="evidence" value="ECO:0007669"/>
    <property type="project" value="TreeGrafter"/>
</dbReference>
<dbReference type="GO" id="GO:0003989">
    <property type="term" value="F:acetyl-CoA carboxylase activity"/>
    <property type="evidence" value="ECO:0007669"/>
    <property type="project" value="UniProtKB-EC"/>
</dbReference>
<evidence type="ECO:0000256" key="11">
    <source>
        <dbReference type="ARBA" id="ARBA00031237"/>
    </source>
</evidence>
<dbReference type="Pfam" id="PF00364">
    <property type="entry name" value="Biotin_lipoyl"/>
    <property type="match status" value="1"/>
</dbReference>
<reference evidence="21" key="1">
    <citation type="submission" date="2021-01" db="EMBL/GenBank/DDBJ databases">
        <authorList>
            <person name="Corre E."/>
            <person name="Pelletier E."/>
            <person name="Niang G."/>
            <person name="Scheremetjew M."/>
            <person name="Finn R."/>
            <person name="Kale V."/>
            <person name="Holt S."/>
            <person name="Cochrane G."/>
            <person name="Meng A."/>
            <person name="Brown T."/>
            <person name="Cohen L."/>
        </authorList>
    </citation>
    <scope>NUCLEOTIDE SEQUENCE</scope>
    <source>
        <strain evidence="21">OF101</strain>
    </source>
</reference>
<dbReference type="InterPro" id="IPR005479">
    <property type="entry name" value="CPAse_ATP-bd"/>
</dbReference>
<dbReference type="InterPro" id="IPR011761">
    <property type="entry name" value="ATP-grasp"/>
</dbReference>
<comment type="pathway">
    <text evidence="1">Lipid metabolism; malonyl-CoA biosynthesis; malonyl-CoA from acetyl-CoA: step 1/1.</text>
</comment>
<evidence type="ECO:0000259" key="20">
    <source>
        <dbReference type="PROSITE" id="PS50989"/>
    </source>
</evidence>
<dbReference type="PROSITE" id="PS50989">
    <property type="entry name" value="COA_CT_CTER"/>
    <property type="match status" value="1"/>
</dbReference>
<evidence type="ECO:0000256" key="9">
    <source>
        <dbReference type="ARBA" id="ARBA00025711"/>
    </source>
</evidence>
<dbReference type="GO" id="GO:0006552">
    <property type="term" value="P:L-leucine catabolic process"/>
    <property type="evidence" value="ECO:0007669"/>
    <property type="project" value="UniProtKB-UniPathway"/>
</dbReference>
<dbReference type="SMART" id="SM00878">
    <property type="entry name" value="Biotin_carb_C"/>
    <property type="match status" value="1"/>
</dbReference>
<dbReference type="Gene3D" id="2.40.50.100">
    <property type="match status" value="1"/>
</dbReference>
<comment type="pathway">
    <text evidence="9">Amino-acid degradation; L-leucine degradation; (S)-3-hydroxy-3-methylglutaryl-CoA from 3-isovaleryl-CoA: step 2/3.</text>
</comment>
<dbReference type="GO" id="GO:0005524">
    <property type="term" value="F:ATP binding"/>
    <property type="evidence" value="ECO:0007669"/>
    <property type="project" value="UniProtKB-UniRule"/>
</dbReference>
<keyword evidence="4" id="KW-0436">Ligase</keyword>
<dbReference type="PROSITE" id="PS00867">
    <property type="entry name" value="CPSASE_2"/>
    <property type="match status" value="1"/>
</dbReference>
<evidence type="ECO:0000256" key="7">
    <source>
        <dbReference type="ARBA" id="ARBA00023267"/>
    </source>
</evidence>
<gene>
    <name evidence="21" type="ORF">ACAT0790_LOCUS7135</name>
</gene>
<dbReference type="AlphaFoldDB" id="A0A7S1LCG0"/>
<evidence type="ECO:0000256" key="1">
    <source>
        <dbReference type="ARBA" id="ARBA00004956"/>
    </source>
</evidence>
<evidence type="ECO:0000259" key="19">
    <source>
        <dbReference type="PROSITE" id="PS50980"/>
    </source>
</evidence>
<feature type="domain" description="CoA carboxyltransferase C-terminal" evidence="20">
    <location>
        <begin position="741"/>
        <end position="984"/>
    </location>
</feature>
<keyword evidence="6 14" id="KW-0067">ATP-binding</keyword>
<feature type="domain" description="ATP-grasp" evidence="17">
    <location>
        <begin position="1"/>
        <end position="202"/>
    </location>
</feature>
<dbReference type="PANTHER" id="PTHR22855">
    <property type="entry name" value="ACETYL, PROPIONYL, PYRUVATE, AND GLUTACONYL CARBOXYLASE-RELATED"/>
    <property type="match status" value="1"/>
</dbReference>
<dbReference type="EC" id="6.4.1.2" evidence="3"/>
<comment type="similarity">
    <text evidence="2">Belongs to the AccD/PCCB family.</text>
</comment>
<dbReference type="SUPFAM" id="SSF51230">
    <property type="entry name" value="Single hybrid motif"/>
    <property type="match status" value="1"/>
</dbReference>
<dbReference type="PROSITE" id="PS50979">
    <property type="entry name" value="BC"/>
    <property type="match status" value="1"/>
</dbReference>
<evidence type="ECO:0000256" key="6">
    <source>
        <dbReference type="ARBA" id="ARBA00022840"/>
    </source>
</evidence>
<keyword evidence="7" id="KW-0092">Biotin</keyword>
<evidence type="ECO:0000259" key="17">
    <source>
        <dbReference type="PROSITE" id="PS50975"/>
    </source>
</evidence>
<comment type="catalytic activity">
    <reaction evidence="13">
        <text>3-methylbut-2-enoyl-CoA + hydrogencarbonate + ATP = 3-methyl-(2E)-glutaconyl-CoA + ADP + phosphate + H(+)</text>
        <dbReference type="Rhea" id="RHEA:13589"/>
        <dbReference type="ChEBI" id="CHEBI:15378"/>
        <dbReference type="ChEBI" id="CHEBI:17544"/>
        <dbReference type="ChEBI" id="CHEBI:30616"/>
        <dbReference type="ChEBI" id="CHEBI:43474"/>
        <dbReference type="ChEBI" id="CHEBI:57344"/>
        <dbReference type="ChEBI" id="CHEBI:57346"/>
        <dbReference type="ChEBI" id="CHEBI:456216"/>
        <dbReference type="EC" id="6.4.1.4"/>
    </reaction>
</comment>
<name>A0A7S1LCG0_ALECA</name>
<accession>A0A7S1LCG0</accession>
<feature type="compositionally biased region" description="Low complexity" evidence="15">
    <location>
        <begin position="443"/>
        <end position="453"/>
    </location>
</feature>
<sequence>MKANVPVLPGSTLCRSLEEAHAFLKANESNLHWPLLIKAAFGGGGRGQKVVHKREEFDDGFGRCSQEALLGFGDGGCFIEEFLVKARHIEVQVMGDGKGHCAHFFERDCSVQQRNQKVVEIAPARGMNPELRARICGAAVRLCEMCQYLNAGTVEFLVTGALSDPSARFVFLEMNPRIQVEHTITEEVTGVDLVQTQMRVAAGMGFEEISKLPPPAPRGWAIQARVSLLPGGAGLLAGYTEPAGPGIRIESGVAQGVMVPAEYDPMIIKVICSVEEGKSFDACIERVLGSLSGLGLQGIKVNKDMLARILTHGLFTGNDIFTSFLNDNPEVVTGKPAASAAGAFAAGQTVKVEAPFHGQVSEIKVKVGDKVKGRSAVVIINAMKMLNDVQAGASGVVKEVLVKAEEQVAEGQVLVVIEASGEQEADDEGDNILKPVKRERPARAAAAPGADDAAAQRRLASTWFVAEGLASPSEPSAPVIRSKVKKDDVFAKRLAHNNKLIENLHKWTAWAHGGGGAANVEAHKSQGKMLVRERISQIIDPGTEFMELTPLAAWGRYKNEVPSGGVVAGIGVVHGRECIFIGNDPTVKGGKVVGEGVRKYARAQEIAEMNKLPTIYLVDQGAVTGGASFKRQAIMSAKQIPQVACVLGKCTGQAAYIPAICDESVIVKGNGMVYVGNVAGAEEQDAGGAAMHTSKSGVVDHLAEDEGDAMQKVRTILEHLAGRRPKSELFGMAEPEEPLYDPDELLGILPEDTKIPFDVREVVARIVDGSRFHEFKPRYGATIVCGFAHIDGYPVGILGNNGMLFSESAIKATHFIQICGQRGIPLVFLHNITGFIIGTEYERGGITKDGAKMITAVSCVPVPKFCVVLAGSHGAGNYAMNGPAYDPRFTWLWPNAKISVMGGEQAAGVITYVKDRQRKREGLPPLSKEEVNAMKAPIVQAFEANSSAYHSTSAIFDDGIIDPRDTRKYLARGISVALNSPIVDGQYGIFRM</sequence>
<dbReference type="InterPro" id="IPR034733">
    <property type="entry name" value="AcCoA_carboxyl_beta"/>
</dbReference>
<evidence type="ECO:0000259" key="16">
    <source>
        <dbReference type="PROSITE" id="PS50968"/>
    </source>
</evidence>
<dbReference type="InterPro" id="IPR005482">
    <property type="entry name" value="Biotin_COase_C"/>
</dbReference>
<dbReference type="PROSITE" id="PS50968">
    <property type="entry name" value="BIOTINYL_LIPOYL"/>
    <property type="match status" value="1"/>
</dbReference>
<dbReference type="Gene3D" id="3.30.470.20">
    <property type="entry name" value="ATP-grasp fold, B domain"/>
    <property type="match status" value="1"/>
</dbReference>
<dbReference type="Gene3D" id="3.30.1490.20">
    <property type="entry name" value="ATP-grasp fold, A domain"/>
    <property type="match status" value="1"/>
</dbReference>
<dbReference type="InterPro" id="IPR011764">
    <property type="entry name" value="Biotin_carboxylation_dom"/>
</dbReference>
<dbReference type="PROSITE" id="PS50975">
    <property type="entry name" value="ATP_GRASP"/>
    <property type="match status" value="1"/>
</dbReference>
<evidence type="ECO:0000256" key="10">
    <source>
        <dbReference type="ARBA" id="ARBA00026116"/>
    </source>
</evidence>
<dbReference type="SUPFAM" id="SSF52096">
    <property type="entry name" value="ClpP/crotonase"/>
    <property type="match status" value="2"/>
</dbReference>
<dbReference type="InterPro" id="IPR011762">
    <property type="entry name" value="COA_CT_N"/>
</dbReference>
<dbReference type="InterPro" id="IPR011763">
    <property type="entry name" value="COA_CT_C"/>
</dbReference>
<dbReference type="GO" id="GO:0046872">
    <property type="term" value="F:metal ion binding"/>
    <property type="evidence" value="ECO:0007669"/>
    <property type="project" value="InterPro"/>
</dbReference>
<dbReference type="InterPro" id="IPR029045">
    <property type="entry name" value="ClpP/crotonase-like_dom_sf"/>
</dbReference>
<evidence type="ECO:0000256" key="12">
    <source>
        <dbReference type="ARBA" id="ARBA00031404"/>
    </source>
</evidence>
<feature type="region of interest" description="Disordered" evidence="15">
    <location>
        <begin position="425"/>
        <end position="453"/>
    </location>
</feature>
<dbReference type="EMBL" id="HBGE01012101">
    <property type="protein sequence ID" value="CAD9100522.1"/>
    <property type="molecule type" value="Transcribed_RNA"/>
</dbReference>
<evidence type="ECO:0000256" key="5">
    <source>
        <dbReference type="ARBA" id="ARBA00022741"/>
    </source>
</evidence>
<dbReference type="InterPro" id="IPR011054">
    <property type="entry name" value="Rudment_hybrid_motif"/>
</dbReference>
<dbReference type="PANTHER" id="PTHR22855:SF13">
    <property type="entry name" value="METHYLCROTONOYL-COA CARBOXYLASE BETA CHAIN, MITOCHONDRIAL"/>
    <property type="match status" value="1"/>
</dbReference>
<evidence type="ECO:0000256" key="14">
    <source>
        <dbReference type="PROSITE-ProRule" id="PRU00409"/>
    </source>
</evidence>
<dbReference type="Pfam" id="PF02785">
    <property type="entry name" value="Biotin_carb_C"/>
    <property type="match status" value="1"/>
</dbReference>
<dbReference type="UniPathway" id="UPA00363">
    <property type="reaction ID" value="UER00861"/>
</dbReference>
<dbReference type="SUPFAM" id="SSF56059">
    <property type="entry name" value="Glutathione synthetase ATP-binding domain-like"/>
    <property type="match status" value="1"/>
</dbReference>
<dbReference type="GO" id="GO:0004485">
    <property type="term" value="F:methylcrotonoyl-CoA carboxylase activity"/>
    <property type="evidence" value="ECO:0007669"/>
    <property type="project" value="UniProtKB-EC"/>
</dbReference>
<protein>
    <recommendedName>
        <fullName evidence="12">3-methylcrotonyl-CoA carboxylase 2</fullName>
        <ecNumber evidence="3">6.4.1.2</ecNumber>
        <ecNumber evidence="10">6.4.1.4</ecNumber>
    </recommendedName>
    <alternativeName>
        <fullName evidence="11">3-methylcrotonyl-CoA:carbon dioxide ligase subunit beta</fullName>
    </alternativeName>
</protein>
<dbReference type="FunFam" id="3.90.226.10:FF:000004">
    <property type="entry name" value="Methylcrotonoyl-CoA carboxylase beta chain"/>
    <property type="match status" value="1"/>
</dbReference>
<dbReference type="EC" id="6.4.1.4" evidence="10"/>
<dbReference type="Pfam" id="PF02786">
    <property type="entry name" value="CPSase_L_D2"/>
    <property type="match status" value="1"/>
</dbReference>
<dbReference type="PROSITE" id="PS50980">
    <property type="entry name" value="COA_CT_NTER"/>
    <property type="match status" value="1"/>
</dbReference>
<feature type="domain" description="CoA carboxyltransferase N-terminal" evidence="19">
    <location>
        <begin position="497"/>
        <end position="621"/>
    </location>
</feature>
<evidence type="ECO:0000313" key="21">
    <source>
        <dbReference type="EMBL" id="CAD9100522.1"/>
    </source>
</evidence>
<dbReference type="CDD" id="cd06850">
    <property type="entry name" value="biotinyl_domain"/>
    <property type="match status" value="1"/>
</dbReference>
<evidence type="ECO:0000259" key="18">
    <source>
        <dbReference type="PROSITE" id="PS50979"/>
    </source>
</evidence>
<dbReference type="SUPFAM" id="SSF51246">
    <property type="entry name" value="Rudiment single hybrid motif"/>
    <property type="match status" value="1"/>
</dbReference>
<dbReference type="InterPro" id="IPR000089">
    <property type="entry name" value="Biotin_lipoyl"/>
</dbReference>
<keyword evidence="5 14" id="KW-0547">Nucleotide-binding</keyword>
<dbReference type="InterPro" id="IPR011053">
    <property type="entry name" value="Single_hybrid_motif"/>
</dbReference>
<evidence type="ECO:0000256" key="13">
    <source>
        <dbReference type="ARBA" id="ARBA00052347"/>
    </source>
</evidence>
<evidence type="ECO:0000256" key="15">
    <source>
        <dbReference type="SAM" id="MobiDB-lite"/>
    </source>
</evidence>
<dbReference type="UniPathway" id="UPA00655">
    <property type="reaction ID" value="UER00711"/>
</dbReference>
<dbReference type="Gene3D" id="3.90.226.10">
    <property type="entry name" value="2-enoyl-CoA Hydratase, Chain A, domain 1"/>
    <property type="match status" value="2"/>
</dbReference>
<evidence type="ECO:0000256" key="3">
    <source>
        <dbReference type="ARBA" id="ARBA00013058"/>
    </source>
</evidence>
<evidence type="ECO:0000256" key="4">
    <source>
        <dbReference type="ARBA" id="ARBA00022598"/>
    </source>
</evidence>
<dbReference type="Pfam" id="PF01039">
    <property type="entry name" value="Carboxyl_trans"/>
    <property type="match status" value="1"/>
</dbReference>
<evidence type="ECO:0000256" key="2">
    <source>
        <dbReference type="ARBA" id="ARBA00006102"/>
    </source>
</evidence>